<accession>A0ABR8EYY5</accession>
<proteinExistence type="predicted"/>
<feature type="region of interest" description="Disordered" evidence="1">
    <location>
        <begin position="1"/>
        <end position="69"/>
    </location>
</feature>
<comment type="caution">
    <text evidence="2">The sequence shown here is derived from an EMBL/GenBank/DDBJ whole genome shotgun (WGS) entry which is preliminary data.</text>
</comment>
<organism evidence="2 3">
    <name type="scientific">Nostoc linckia FACHB-391</name>
    <dbReference type="NCBI Taxonomy" id="2692906"/>
    <lineage>
        <taxon>Bacteria</taxon>
        <taxon>Bacillati</taxon>
        <taxon>Cyanobacteriota</taxon>
        <taxon>Cyanophyceae</taxon>
        <taxon>Nostocales</taxon>
        <taxon>Nostocaceae</taxon>
        <taxon>Nostoc</taxon>
    </lineage>
</organism>
<keyword evidence="3" id="KW-1185">Reference proteome</keyword>
<gene>
    <name evidence="2" type="ORF">H6G95_21525</name>
</gene>
<dbReference type="RefSeq" id="WP_190895387.1">
    <property type="nucleotide sequence ID" value="NZ_JACJTE010000026.1"/>
</dbReference>
<feature type="compositionally biased region" description="Gly residues" evidence="1">
    <location>
        <begin position="221"/>
        <end position="231"/>
    </location>
</feature>
<reference evidence="2 3" key="1">
    <citation type="journal article" date="2020" name="ISME J.">
        <title>Comparative genomics reveals insights into cyanobacterial evolution and habitat adaptation.</title>
        <authorList>
            <person name="Chen M.Y."/>
            <person name="Teng W.K."/>
            <person name="Zhao L."/>
            <person name="Hu C.X."/>
            <person name="Zhou Y.K."/>
            <person name="Han B.P."/>
            <person name="Song L.R."/>
            <person name="Shu W.S."/>
        </authorList>
    </citation>
    <scope>NUCLEOTIDE SEQUENCE [LARGE SCALE GENOMIC DNA]</scope>
    <source>
        <strain evidence="2 3">FACHB-391</strain>
    </source>
</reference>
<feature type="compositionally biased region" description="Gly residues" evidence="1">
    <location>
        <begin position="44"/>
        <end position="63"/>
    </location>
</feature>
<evidence type="ECO:0000313" key="3">
    <source>
        <dbReference type="Proteomes" id="UP000604661"/>
    </source>
</evidence>
<feature type="region of interest" description="Disordered" evidence="1">
    <location>
        <begin position="90"/>
        <end position="117"/>
    </location>
</feature>
<sequence>MADLNNSGSDNSSTSGNNPLRDSPFGRLSEVLSDEQLTNLFSGVGNGEGGGSPIGGGAGGGGSQPALPYGGNPFAGDNFWNIFAGGVNPSAGGGNPGSGRDPLTGAGSQTGTISTTEIPDGFSLRVTIDKLIDSRLDKELGGEQIPSFGGSGQIPSFGGSGQIPSFGGSGQIPSFGGSGQIPSFGGSGQIPSFGGSGQIPSFGGSGQIPSFGGSGQIPSFGGSGQIPSFGG</sequence>
<feature type="compositionally biased region" description="Polar residues" evidence="1">
    <location>
        <begin position="106"/>
        <end position="117"/>
    </location>
</feature>
<feature type="region of interest" description="Disordered" evidence="1">
    <location>
        <begin position="142"/>
        <end position="231"/>
    </location>
</feature>
<protein>
    <submittedName>
        <fullName evidence="2">Uncharacterized protein</fullName>
    </submittedName>
</protein>
<dbReference type="EMBL" id="JACJTE010000026">
    <property type="protein sequence ID" value="MBD2563150.1"/>
    <property type="molecule type" value="Genomic_DNA"/>
</dbReference>
<feature type="compositionally biased region" description="Low complexity" evidence="1">
    <location>
        <begin position="1"/>
        <end position="18"/>
    </location>
</feature>
<dbReference type="Proteomes" id="UP000604661">
    <property type="component" value="Unassembled WGS sequence"/>
</dbReference>
<evidence type="ECO:0000256" key="1">
    <source>
        <dbReference type="SAM" id="MobiDB-lite"/>
    </source>
</evidence>
<name>A0ABR8EYY5_NOSLI</name>
<evidence type="ECO:0000313" key="2">
    <source>
        <dbReference type="EMBL" id="MBD2563150.1"/>
    </source>
</evidence>